<evidence type="ECO:0000313" key="3">
    <source>
        <dbReference type="EMBL" id="CAH1953840.1"/>
    </source>
</evidence>
<dbReference type="Gene3D" id="1.25.10.10">
    <property type="entry name" value="Leucine-rich Repeat Variant"/>
    <property type="match status" value="1"/>
</dbReference>
<organism evidence="3 4">
    <name type="scientific">Acanthoscelides obtectus</name>
    <name type="common">Bean weevil</name>
    <name type="synonym">Bruchus obtectus</name>
    <dbReference type="NCBI Taxonomy" id="200917"/>
    <lineage>
        <taxon>Eukaryota</taxon>
        <taxon>Metazoa</taxon>
        <taxon>Ecdysozoa</taxon>
        <taxon>Arthropoda</taxon>
        <taxon>Hexapoda</taxon>
        <taxon>Insecta</taxon>
        <taxon>Pterygota</taxon>
        <taxon>Neoptera</taxon>
        <taxon>Endopterygota</taxon>
        <taxon>Coleoptera</taxon>
        <taxon>Polyphaga</taxon>
        <taxon>Cucujiformia</taxon>
        <taxon>Chrysomeloidea</taxon>
        <taxon>Chrysomelidae</taxon>
        <taxon>Bruchinae</taxon>
        <taxon>Bruchini</taxon>
        <taxon>Acanthoscelides</taxon>
    </lineage>
</organism>
<sequence>MSEKFISSIQIEKLGHKIQEIRERALLNIISKLDSGALFDNDLARSKELLNKLFKWFLFEPCSQEEAVFTLLERIIKSGSGKVLLNHCGKQTLEKEIDQLQTYIEPKYYHYLEKLRKIITKEQQLDVPPLETNIPLSYRSDTSSNLFTPNVETTATPMEGAIHKGSSVEQQTGAEHSMDNDSDALPTTTVRTYRVENDNHFELYSPVNCLPNYYFKWQPLVDSDRHVLDCVTTSLTDPPQPATLLHTCEFFTNVLIHDFPAEIFLQRSDIVSAFYSLANCGSKRVTYAVLRCLNELTRSLRVRLYHCNDVSMQSLKLEQLYEAGSAPHTSTSSVNTDFSNRRDKFESLDEINALQKKQLSTPEFCFNTIRVIFDLLCIKHTSLDDEKINVSQNIVNMSINLLEEVLELIFIIIRVNIWDQTQTEMTRSVLRCLNDIFSKYGEALEYFRLESATCETNLKYRSIYLYLVHHATRLVEKLVPKPKIALVLPRVLKLALSNCLLDVTFARLYPEVHVLILSYVECFTGECEALYLKKYKDVKRICEGMTSTVQFLKHHKDSNVCNNIKLALESIPSLEFHKDMDFIKGFIDFCANNIFLAEDPVKLSMVEEAVLSLLSHHMQEIREETYKTCHRKVVTTVGPKLSMSIDGEPGSQILFLLTSKILTEIAAFGMNEEKPEIQQYSEDIISYILKCKILVSDTVWNRVIQALIPSLPVIACHCKRITMLGKTFLNITDPDTAKALFLPQLSILKSNLQLLFSEDAYLRDEGFSRICWLLSSQENARALLPKFSSLYDPSLANICRLKRIIDVNKLRRSEHFYQPSSLQQVMDVLSSSNIEPVIRRSALNQVSVMLEDPLLHQIFLNSNGLEIIIEIMKTALTDNDYRDYPDSIIPIISVLKNLCLYHESVREEIGNNIDVFYCVLRGLFLFFTEDRLKQDAVSLLFIMIFKHFLRGSPSNGDFSFPSFITEKLMIPFQCAVHWKESPYTKENLRDLVMNDRWCLSCVRVQWNCEVFGGFQELVKWESVNYDDHSLYNIEEDLKLNNYELKTIKLSSIDYCIKFYLNTIQNGTSHSVVLESVENLTLYVMLYKLTTMLHKDMNHDSFLSHPWEMSFVRFIKALPSCVEDAVLLKNITNFFALLVPIYNAAGKHCWIVSFLKDPSQCLLDLLIVDSNTEEETKTVGQEMLKLITVCTIQEQHYLDYYTPDNGMVTETKMWTHVIKTIVGNLKFSDAQHFYNLAYLDSLLSCLVHLTANLGWSESKPNTPVKPPIPDLVASLCDLVNAFHTGKGPSAAVSVMGLSITRNVVLVLNHLVAEMLNGKAKGWELCFLNDVDSGSILRNLVALWASRDVVLRAAALQLFASLATSPRAVIEIVNEVKLGAVFEILINHIEASIVRENAAQFVANLISHSAPLINERASSVSLISLKKSFTMDFFNTMDEFNLYSNLDIVLSNLYTLTFIENCRKSNKSEAWSYMRRLSGSECSWESSSSRSGKEIVTTPALLKAFGCILLNMLSLNSEYVSSKLQEHGLVKLLFRALCNPTMSISNTRALSLYCDILEMNTIVCSVLSRLSSYNPASLGTILHTKDCFNCLLSLLDSRIYSNDFPQLIYLRNKLWTNIFNLISTLVVYSGDMDGNLTNRSLEAASIFSDTILELGNRPFFEAICESLSCLGSNELQNSALTSLTCLLRVETYRAFQNLEVDSPLFRTTSMQSLLDSVRTTKTVVITETNKENIKPKKPSKRFIENQKIDLLEELYFDKMFKRRDDSSETEIDIVESQGEGDVCGGEICKILLYLYDICDLKSEEGPDYNKKRSLVNGALSSLLCVSREAKKIALEKGLVLLAIKQLRERHMKLSLESVDSLRRLSDKKRVCPMLKEVHDLVGLLTNFMLNDEHVKMEAATLNLADVVHKLWVWFLAQSVYLADVMKMLCIYTTDCNLACQTLPLTSPVAGSGPRKSPSNVSLLHAVINLINKQMDLISKTHELTVLEASFNLLINCCESLECRVLMSKSNLLQSMSRLHPAITKRQKPWDDTELLWLRFLLIYTGYPEGQASVAKVSDILELVMVFTSGSRLPNKKLALSVLRNLAFHQPNRPRLLSSGDFLNILDTKLTSGSWEEKNIVVVIMWALIANNQKAKITIKSAGLDVKLQNIVKQAQVFNKDTLITQEDLDRMYYVLSILKEKDYDKVR</sequence>
<dbReference type="GO" id="GO:0010457">
    <property type="term" value="P:centriole-centriole cohesion"/>
    <property type="evidence" value="ECO:0007669"/>
    <property type="project" value="TreeGrafter"/>
</dbReference>
<dbReference type="SUPFAM" id="SSF48371">
    <property type="entry name" value="ARM repeat"/>
    <property type="match status" value="4"/>
</dbReference>
<dbReference type="PANTHER" id="PTHR31691:SF1">
    <property type="entry name" value="ROTATIN"/>
    <property type="match status" value="1"/>
</dbReference>
<feature type="domain" description="Rotatin N-terminal" evidence="2">
    <location>
        <begin position="20"/>
        <end position="114"/>
    </location>
</feature>
<dbReference type="Proteomes" id="UP001152888">
    <property type="component" value="Unassembled WGS sequence"/>
</dbReference>
<dbReference type="InterPro" id="IPR029249">
    <property type="entry name" value="Rotatin_N"/>
</dbReference>
<protein>
    <recommendedName>
        <fullName evidence="2">Rotatin N-terminal domain-containing protein</fullName>
    </recommendedName>
</protein>
<evidence type="ECO:0000313" key="4">
    <source>
        <dbReference type="Proteomes" id="UP001152888"/>
    </source>
</evidence>
<comment type="caution">
    <text evidence="3">The sequence shown here is derived from an EMBL/GenBank/DDBJ whole genome shotgun (WGS) entry which is preliminary data.</text>
</comment>
<dbReference type="GO" id="GO:0036064">
    <property type="term" value="C:ciliary basal body"/>
    <property type="evidence" value="ECO:0007669"/>
    <property type="project" value="InterPro"/>
</dbReference>
<dbReference type="InterPro" id="IPR011989">
    <property type="entry name" value="ARM-like"/>
</dbReference>
<dbReference type="GO" id="GO:0032053">
    <property type="term" value="P:ciliary basal body organization"/>
    <property type="evidence" value="ECO:0007669"/>
    <property type="project" value="TreeGrafter"/>
</dbReference>
<evidence type="ECO:0000256" key="1">
    <source>
        <dbReference type="SAM" id="MobiDB-lite"/>
    </source>
</evidence>
<name>A0A9P0NV20_ACAOB</name>
<dbReference type="EMBL" id="CAKOFQ010006652">
    <property type="protein sequence ID" value="CAH1953840.1"/>
    <property type="molecule type" value="Genomic_DNA"/>
</dbReference>
<dbReference type="InterPro" id="IPR030791">
    <property type="entry name" value="Rotatin"/>
</dbReference>
<keyword evidence="4" id="KW-1185">Reference proteome</keyword>
<dbReference type="PANTHER" id="PTHR31691">
    <property type="entry name" value="ROTATIN"/>
    <property type="match status" value="1"/>
</dbReference>
<dbReference type="InterPro" id="IPR016024">
    <property type="entry name" value="ARM-type_fold"/>
</dbReference>
<reference evidence="3" key="1">
    <citation type="submission" date="2022-03" db="EMBL/GenBank/DDBJ databases">
        <authorList>
            <person name="Sayadi A."/>
        </authorList>
    </citation>
    <scope>NUCLEOTIDE SEQUENCE</scope>
</reference>
<dbReference type="GO" id="GO:0007099">
    <property type="term" value="P:centriole replication"/>
    <property type="evidence" value="ECO:0007669"/>
    <property type="project" value="TreeGrafter"/>
</dbReference>
<dbReference type="OrthoDB" id="428850at2759"/>
<gene>
    <name evidence="3" type="ORF">ACAOBT_LOCUS248</name>
</gene>
<proteinExistence type="predicted"/>
<dbReference type="Pfam" id="PF14726">
    <property type="entry name" value="RTTN_N"/>
    <property type="match status" value="1"/>
</dbReference>
<evidence type="ECO:0000259" key="2">
    <source>
        <dbReference type="Pfam" id="PF14726"/>
    </source>
</evidence>
<accession>A0A9P0NV20</accession>
<dbReference type="GO" id="GO:0005814">
    <property type="term" value="C:centriole"/>
    <property type="evidence" value="ECO:0007669"/>
    <property type="project" value="TreeGrafter"/>
</dbReference>
<dbReference type="GO" id="GO:0005813">
    <property type="term" value="C:centrosome"/>
    <property type="evidence" value="ECO:0007669"/>
    <property type="project" value="InterPro"/>
</dbReference>
<feature type="region of interest" description="Disordered" evidence="1">
    <location>
        <begin position="166"/>
        <end position="185"/>
    </location>
</feature>